<dbReference type="EMBL" id="SMLK01000013">
    <property type="protein sequence ID" value="TFY96300.1"/>
    <property type="molecule type" value="Genomic_DNA"/>
</dbReference>
<dbReference type="PRINTS" id="PR00344">
    <property type="entry name" value="BCTRLSENSOR"/>
</dbReference>
<comment type="subcellular location">
    <subcellularLocation>
        <location evidence="2">Cell inner membrane</location>
        <topology evidence="2">Multi-pass membrane protein</topology>
    </subcellularLocation>
</comment>
<feature type="region of interest" description="Disordered" evidence="7">
    <location>
        <begin position="56"/>
        <end position="77"/>
    </location>
</feature>
<dbReference type="NCBIfam" id="TIGR00229">
    <property type="entry name" value="sensory_box"/>
    <property type="match status" value="2"/>
</dbReference>
<keyword evidence="6" id="KW-0418">Kinase</keyword>
<evidence type="ECO:0000259" key="10">
    <source>
        <dbReference type="PROSITE" id="PS50113"/>
    </source>
</evidence>
<dbReference type="CDD" id="cd00075">
    <property type="entry name" value="HATPase"/>
    <property type="match status" value="1"/>
</dbReference>
<dbReference type="SUPFAM" id="SSF55785">
    <property type="entry name" value="PYP-like sensor domain (PAS domain)"/>
    <property type="match status" value="3"/>
</dbReference>
<dbReference type="SMART" id="SM00387">
    <property type="entry name" value="HATPase_c"/>
    <property type="match status" value="1"/>
</dbReference>
<dbReference type="InterPro" id="IPR035965">
    <property type="entry name" value="PAS-like_dom_sf"/>
</dbReference>
<feature type="region of interest" description="Disordered" evidence="7">
    <location>
        <begin position="1"/>
        <end position="31"/>
    </location>
</feature>
<evidence type="ECO:0000259" key="8">
    <source>
        <dbReference type="PROSITE" id="PS50109"/>
    </source>
</evidence>
<dbReference type="InterPro" id="IPR005467">
    <property type="entry name" value="His_kinase_dom"/>
</dbReference>
<gene>
    <name evidence="11" type="ORF">EZ216_20810</name>
</gene>
<proteinExistence type="predicted"/>
<evidence type="ECO:0000256" key="2">
    <source>
        <dbReference type="ARBA" id="ARBA00004429"/>
    </source>
</evidence>
<evidence type="ECO:0000256" key="6">
    <source>
        <dbReference type="ARBA" id="ARBA00022777"/>
    </source>
</evidence>
<dbReference type="PROSITE" id="PS50113">
    <property type="entry name" value="PAC"/>
    <property type="match status" value="2"/>
</dbReference>
<evidence type="ECO:0000259" key="9">
    <source>
        <dbReference type="PROSITE" id="PS50112"/>
    </source>
</evidence>
<keyword evidence="5" id="KW-0808">Transferase</keyword>
<keyword evidence="4" id="KW-0597">Phosphoprotein</keyword>
<dbReference type="Gene3D" id="1.10.287.130">
    <property type="match status" value="1"/>
</dbReference>
<feature type="compositionally biased region" description="Polar residues" evidence="7">
    <location>
        <begin position="19"/>
        <end position="31"/>
    </location>
</feature>
<sequence length="686" mass="75101">MMRECFGSCPQHGRENTRLPLSSGSRSAAGTISRATKSVAAERHLIGKTAYPALPRHELGDDRAAARRPPDMKQDPSPFADAGLLAKIAESTDDVIFAKDLEGRYRFVNAAALAVMGRTRESTLGRTDLEVMPEEVARRIMAVDRRVLETGQATQTDEAVPTPGGNLRYWATRKTPLRDDAGRLIGLLGIARDVTESRKAQAELIAEHLKLEMGIKAAGLVMADIDYRTDQNHISAGLARLLELGDGEMTVPRQAIFDRVHPDDRERYVQAIMHVLNPANGGHLAIDVRGLLPSGLTRWLHIRLQIVFQEVEGRMVPLRGICAARDVTAERVAERKLRIAQRLTESVIEGAGSLVYAKDLEGRYILSNGAWRAHHNLSREQAANASVERLFDAETAASIRRMDRHVLATGEAVVLEEKISARGRAVTFRTSKFPLFDESGEAYAVCGVSTDITDVVEADRRKDEFIATLAHELRNPLAPIRNGLEILRRVEELPPVAARTRDMMERQLLHLVRLVDDLLDVSRITRDRLELRLQPLTLEQVVTHALEASEPGVQAAGHELVVQLPAQPVPLHGDLTRLAQVVANLVNNAVKYTARGGRIEVAGTVDNGIATIRVTDNGAGIAADTLPHVFDLFAQGEKTLSHAQGGLGIGLWLVKKLVELHHGTVQAESAGLGEGSTFVVRLPVAR</sequence>
<dbReference type="Pfam" id="PF08447">
    <property type="entry name" value="PAS_3"/>
    <property type="match status" value="1"/>
</dbReference>
<evidence type="ECO:0000256" key="5">
    <source>
        <dbReference type="ARBA" id="ARBA00022679"/>
    </source>
</evidence>
<dbReference type="Pfam" id="PF08448">
    <property type="entry name" value="PAS_4"/>
    <property type="match status" value="2"/>
</dbReference>
<dbReference type="Gene3D" id="3.30.450.20">
    <property type="entry name" value="PAS domain"/>
    <property type="match status" value="3"/>
</dbReference>
<feature type="domain" description="PAC" evidence="10">
    <location>
        <begin position="408"/>
        <end position="464"/>
    </location>
</feature>
<dbReference type="AlphaFoldDB" id="A0A4Z0BC80"/>
<dbReference type="EC" id="2.7.13.3" evidence="3"/>
<keyword evidence="12" id="KW-1185">Reference proteome</keyword>
<dbReference type="SMART" id="SM00388">
    <property type="entry name" value="HisKA"/>
    <property type="match status" value="1"/>
</dbReference>
<feature type="domain" description="PAS" evidence="9">
    <location>
        <begin position="81"/>
        <end position="151"/>
    </location>
</feature>
<feature type="domain" description="PAC" evidence="10">
    <location>
        <begin position="154"/>
        <end position="206"/>
    </location>
</feature>
<dbReference type="SUPFAM" id="SSF47384">
    <property type="entry name" value="Homodimeric domain of signal transducing histidine kinase"/>
    <property type="match status" value="1"/>
</dbReference>
<dbReference type="OrthoDB" id="9757990at2"/>
<dbReference type="CDD" id="cd00130">
    <property type="entry name" value="PAS"/>
    <property type="match status" value="2"/>
</dbReference>
<dbReference type="InterPro" id="IPR003661">
    <property type="entry name" value="HisK_dim/P_dom"/>
</dbReference>
<dbReference type="Proteomes" id="UP000297839">
    <property type="component" value="Unassembled WGS sequence"/>
</dbReference>
<evidence type="ECO:0000256" key="3">
    <source>
        <dbReference type="ARBA" id="ARBA00012438"/>
    </source>
</evidence>
<dbReference type="InterPro" id="IPR013656">
    <property type="entry name" value="PAS_4"/>
</dbReference>
<organism evidence="11 12">
    <name type="scientific">Ramlibacter humi</name>
    <dbReference type="NCBI Taxonomy" id="2530451"/>
    <lineage>
        <taxon>Bacteria</taxon>
        <taxon>Pseudomonadati</taxon>
        <taxon>Pseudomonadota</taxon>
        <taxon>Betaproteobacteria</taxon>
        <taxon>Burkholderiales</taxon>
        <taxon>Comamonadaceae</taxon>
        <taxon>Ramlibacter</taxon>
    </lineage>
</organism>
<dbReference type="PROSITE" id="PS50109">
    <property type="entry name" value="HIS_KIN"/>
    <property type="match status" value="1"/>
</dbReference>
<dbReference type="Pfam" id="PF00512">
    <property type="entry name" value="HisKA"/>
    <property type="match status" value="1"/>
</dbReference>
<evidence type="ECO:0000256" key="1">
    <source>
        <dbReference type="ARBA" id="ARBA00000085"/>
    </source>
</evidence>
<evidence type="ECO:0000256" key="7">
    <source>
        <dbReference type="SAM" id="MobiDB-lite"/>
    </source>
</evidence>
<dbReference type="CDD" id="cd00082">
    <property type="entry name" value="HisKA"/>
    <property type="match status" value="1"/>
</dbReference>
<comment type="catalytic activity">
    <reaction evidence="1">
        <text>ATP + protein L-histidine = ADP + protein N-phospho-L-histidine.</text>
        <dbReference type="EC" id="2.7.13.3"/>
    </reaction>
</comment>
<evidence type="ECO:0000313" key="11">
    <source>
        <dbReference type="EMBL" id="TFY96300.1"/>
    </source>
</evidence>
<name>A0A4Z0BC80_9BURK</name>
<accession>A0A4Z0BC80</accession>
<dbReference type="InterPro" id="IPR036890">
    <property type="entry name" value="HATPase_C_sf"/>
</dbReference>
<dbReference type="GO" id="GO:0000155">
    <property type="term" value="F:phosphorelay sensor kinase activity"/>
    <property type="evidence" value="ECO:0007669"/>
    <property type="project" value="InterPro"/>
</dbReference>
<dbReference type="Pfam" id="PF02518">
    <property type="entry name" value="HATPase_c"/>
    <property type="match status" value="1"/>
</dbReference>
<dbReference type="GO" id="GO:0005886">
    <property type="term" value="C:plasma membrane"/>
    <property type="evidence" value="ECO:0007669"/>
    <property type="project" value="UniProtKB-SubCell"/>
</dbReference>
<protein>
    <recommendedName>
        <fullName evidence="3">histidine kinase</fullName>
        <ecNumber evidence="3">2.7.13.3</ecNumber>
    </recommendedName>
</protein>
<dbReference type="Gene3D" id="3.30.565.10">
    <property type="entry name" value="Histidine kinase-like ATPase, C-terminal domain"/>
    <property type="match status" value="1"/>
</dbReference>
<dbReference type="PANTHER" id="PTHR43547">
    <property type="entry name" value="TWO-COMPONENT HISTIDINE KINASE"/>
    <property type="match status" value="1"/>
</dbReference>
<dbReference type="FunFam" id="3.30.565.10:FF:000006">
    <property type="entry name" value="Sensor histidine kinase WalK"/>
    <property type="match status" value="1"/>
</dbReference>
<feature type="domain" description="Histidine kinase" evidence="8">
    <location>
        <begin position="468"/>
        <end position="686"/>
    </location>
</feature>
<dbReference type="InterPro" id="IPR013655">
    <property type="entry name" value="PAS_fold_3"/>
</dbReference>
<dbReference type="InterPro" id="IPR000014">
    <property type="entry name" value="PAS"/>
</dbReference>
<dbReference type="PANTHER" id="PTHR43547:SF2">
    <property type="entry name" value="HYBRID SIGNAL TRANSDUCTION HISTIDINE KINASE C"/>
    <property type="match status" value="1"/>
</dbReference>
<reference evidence="11 12" key="1">
    <citation type="submission" date="2019-03" db="EMBL/GenBank/DDBJ databases">
        <title>Ramlibacter sp. 18x22-1, whole genome shotgun sequence.</title>
        <authorList>
            <person name="Zhang X."/>
            <person name="Feng G."/>
            <person name="Zhu H."/>
        </authorList>
    </citation>
    <scope>NUCLEOTIDE SEQUENCE [LARGE SCALE GENOMIC DNA]</scope>
    <source>
        <strain evidence="11 12">18x22-1</strain>
    </source>
</reference>
<dbReference type="SUPFAM" id="SSF55874">
    <property type="entry name" value="ATPase domain of HSP90 chaperone/DNA topoisomerase II/histidine kinase"/>
    <property type="match status" value="1"/>
</dbReference>
<evidence type="ECO:0000313" key="12">
    <source>
        <dbReference type="Proteomes" id="UP000297839"/>
    </source>
</evidence>
<comment type="caution">
    <text evidence="11">The sequence shown here is derived from an EMBL/GenBank/DDBJ whole genome shotgun (WGS) entry which is preliminary data.</text>
</comment>
<feature type="compositionally biased region" description="Basic and acidic residues" evidence="7">
    <location>
        <begin position="56"/>
        <end position="74"/>
    </location>
</feature>
<dbReference type="SMART" id="SM00091">
    <property type="entry name" value="PAS"/>
    <property type="match status" value="3"/>
</dbReference>
<dbReference type="InterPro" id="IPR000700">
    <property type="entry name" value="PAS-assoc_C"/>
</dbReference>
<evidence type="ECO:0000256" key="4">
    <source>
        <dbReference type="ARBA" id="ARBA00022553"/>
    </source>
</evidence>
<dbReference type="InterPro" id="IPR036097">
    <property type="entry name" value="HisK_dim/P_sf"/>
</dbReference>
<dbReference type="InterPro" id="IPR004358">
    <property type="entry name" value="Sig_transdc_His_kin-like_C"/>
</dbReference>
<dbReference type="PROSITE" id="PS50112">
    <property type="entry name" value="PAS"/>
    <property type="match status" value="1"/>
</dbReference>
<dbReference type="InterPro" id="IPR003594">
    <property type="entry name" value="HATPase_dom"/>
</dbReference>